<sequence length="137" mass="15010">MIDRKVDPAHGLCQSHDMQPDIRAIIAASSHALVTGRKVAGLYDQTLDRHRRIAAEARGEHLQGLDGDRNVKFGGSLPELRETGTGAAIYMEVADGTTKGFDRSSSGHFTCRIEDQVVQLYDHADSAWFTFVVQGVD</sequence>
<protein>
    <submittedName>
        <fullName evidence="1">Uncharacterized protein</fullName>
    </submittedName>
</protein>
<proteinExistence type="predicted"/>
<gene>
    <name evidence="1" type="ORF">SP5_035_01660</name>
</gene>
<reference evidence="1 2" key="1">
    <citation type="submission" date="2014-11" db="EMBL/GenBank/DDBJ databases">
        <title>Whole genome shotgun sequence of Sphingomonas parapaucimobilis NBRC 15100.</title>
        <authorList>
            <person name="Katano-Makiyama Y."/>
            <person name="Hosoyama A."/>
            <person name="Hashimoto M."/>
            <person name="Hosoyama Y."/>
            <person name="Noguchi M."/>
            <person name="Numata M."/>
            <person name="Tsuchikane K."/>
            <person name="Hirakata S."/>
            <person name="Uohara A."/>
            <person name="Shimodaira J."/>
            <person name="Ohji S."/>
            <person name="Ichikawa N."/>
            <person name="Kimura A."/>
            <person name="Yamazoe A."/>
            <person name="Fujita N."/>
        </authorList>
    </citation>
    <scope>NUCLEOTIDE SEQUENCE [LARGE SCALE GENOMIC DNA]</scope>
    <source>
        <strain evidence="1 2">NBRC 15100</strain>
    </source>
</reference>
<evidence type="ECO:0000313" key="2">
    <source>
        <dbReference type="Proteomes" id="UP000032305"/>
    </source>
</evidence>
<dbReference type="eggNOG" id="ENOG5033EPT">
    <property type="taxonomic scope" value="Bacteria"/>
</dbReference>
<evidence type="ECO:0000313" key="1">
    <source>
        <dbReference type="EMBL" id="GAM00764.1"/>
    </source>
</evidence>
<comment type="caution">
    <text evidence="1">The sequence shown here is derived from an EMBL/GenBank/DDBJ whole genome shotgun (WGS) entry which is preliminary data.</text>
</comment>
<dbReference type="EMBL" id="BBPI01000035">
    <property type="protein sequence ID" value="GAM00764.1"/>
    <property type="molecule type" value="Genomic_DNA"/>
</dbReference>
<organism evidence="1 2">
    <name type="scientific">Sphingomonas parapaucimobilis NBRC 15100</name>
    <dbReference type="NCBI Taxonomy" id="1219049"/>
    <lineage>
        <taxon>Bacteria</taxon>
        <taxon>Pseudomonadati</taxon>
        <taxon>Pseudomonadota</taxon>
        <taxon>Alphaproteobacteria</taxon>
        <taxon>Sphingomonadales</taxon>
        <taxon>Sphingomonadaceae</taxon>
        <taxon>Sphingomonas</taxon>
    </lineage>
</organism>
<keyword evidence="2" id="KW-1185">Reference proteome</keyword>
<dbReference type="Proteomes" id="UP000032305">
    <property type="component" value="Unassembled WGS sequence"/>
</dbReference>
<accession>A0A0A1W789</accession>
<name>A0A0A1W789_9SPHN</name>
<dbReference type="AlphaFoldDB" id="A0A0A1W789"/>